<feature type="DNA-binding region" description="NDT80" evidence="2">
    <location>
        <begin position="1"/>
        <end position="253"/>
    </location>
</feature>
<dbReference type="AlphaFoldDB" id="A0AAE8SRT8"/>
<feature type="region of interest" description="Disordered" evidence="3">
    <location>
        <begin position="245"/>
        <end position="275"/>
    </location>
</feature>
<name>A0AAE8SRT8_9PEZI</name>
<evidence type="ECO:0000256" key="3">
    <source>
        <dbReference type="SAM" id="MobiDB-lite"/>
    </source>
</evidence>
<sequence length="418" mass="45610">MDVTYPPRSPGQPTIPPLEPITTLGLLHYADGAPNTPVRPEINGTIDKGFFLSDGEWTCYRRNYFSCVCSFSLTPYYQNMPLQFTPSSSQQTYPVQAFVMSISAVVSDNDSQSIELVQHTPKRDKGPIMKPEKVRMAPKMSPASHHPLNVYHGQGDGGLTPRGIYDPTYGATAAASQGGGTFQTEHTFERIQFKQATANNGKRRAAQQYYHLVIELYAEVGPHGPDQYVRVAYRRSAKMIVRGRSPGHYQTERRGSTSSGPGGGGGTLGGFGNGPMIGADFPSGGPMMGGGFAGGYENRGPYSGRPHHQHNLPAEAMIPPEDSKAIDNTKGYQYYPASVYEGQQDSRGVIEMFTDPRGDQESNSYESKGKSEYDGASSPLPSLFHPGQVMSNRRCGRFEGKPRSEGFYPHLISQSGMN</sequence>
<gene>
    <name evidence="5" type="ORF">DNG_01630</name>
</gene>
<feature type="compositionally biased region" description="Gly residues" evidence="3">
    <location>
        <begin position="260"/>
        <end position="275"/>
    </location>
</feature>
<reference evidence="5" key="1">
    <citation type="submission" date="2018-03" db="EMBL/GenBank/DDBJ databases">
        <authorList>
            <person name="Guldener U."/>
        </authorList>
    </citation>
    <scope>NUCLEOTIDE SEQUENCE</scope>
</reference>
<protein>
    <submittedName>
        <fullName evidence="5">Related to meiosis-specific protein NDT80</fullName>
    </submittedName>
</protein>
<organism evidence="5 6">
    <name type="scientific">Cephalotrichum gorgonifer</name>
    <dbReference type="NCBI Taxonomy" id="2041049"/>
    <lineage>
        <taxon>Eukaryota</taxon>
        <taxon>Fungi</taxon>
        <taxon>Dikarya</taxon>
        <taxon>Ascomycota</taxon>
        <taxon>Pezizomycotina</taxon>
        <taxon>Sordariomycetes</taxon>
        <taxon>Hypocreomycetidae</taxon>
        <taxon>Microascales</taxon>
        <taxon>Microascaceae</taxon>
        <taxon>Cephalotrichum</taxon>
    </lineage>
</organism>
<dbReference type="GO" id="GO:0000228">
    <property type="term" value="C:nuclear chromosome"/>
    <property type="evidence" value="ECO:0007669"/>
    <property type="project" value="TreeGrafter"/>
</dbReference>
<dbReference type="GO" id="GO:0003677">
    <property type="term" value="F:DNA binding"/>
    <property type="evidence" value="ECO:0007669"/>
    <property type="project" value="UniProtKB-KW"/>
</dbReference>
<keyword evidence="6" id="KW-1185">Reference proteome</keyword>
<dbReference type="InterPro" id="IPR037141">
    <property type="entry name" value="NDT80_DNA-bd_dom_sf"/>
</dbReference>
<dbReference type="Gene3D" id="2.60.40.1390">
    <property type="entry name" value="NDT80 DNA-binding domain"/>
    <property type="match status" value="1"/>
</dbReference>
<dbReference type="GO" id="GO:0051321">
    <property type="term" value="P:meiotic cell cycle"/>
    <property type="evidence" value="ECO:0007669"/>
    <property type="project" value="TreeGrafter"/>
</dbReference>
<accession>A0AAE8SRT8</accession>
<dbReference type="PROSITE" id="PS51517">
    <property type="entry name" value="NDT80"/>
    <property type="match status" value="1"/>
</dbReference>
<dbReference type="GO" id="GO:0003700">
    <property type="term" value="F:DNA-binding transcription factor activity"/>
    <property type="evidence" value="ECO:0007669"/>
    <property type="project" value="UniProtKB-UniRule"/>
</dbReference>
<evidence type="ECO:0000313" key="6">
    <source>
        <dbReference type="Proteomes" id="UP001187682"/>
    </source>
</evidence>
<feature type="region of interest" description="Disordered" evidence="3">
    <location>
        <begin position="354"/>
        <end position="418"/>
    </location>
</feature>
<dbReference type="InterPro" id="IPR008967">
    <property type="entry name" value="p53-like_TF_DNA-bd_sf"/>
</dbReference>
<dbReference type="Proteomes" id="UP001187682">
    <property type="component" value="Unassembled WGS sequence"/>
</dbReference>
<feature type="domain" description="NDT80" evidence="4">
    <location>
        <begin position="1"/>
        <end position="253"/>
    </location>
</feature>
<dbReference type="InterPro" id="IPR052605">
    <property type="entry name" value="Fungal_trans_regulator"/>
</dbReference>
<dbReference type="InterPro" id="IPR024061">
    <property type="entry name" value="NDT80_DNA-bd_dom"/>
</dbReference>
<evidence type="ECO:0000313" key="5">
    <source>
        <dbReference type="EMBL" id="SPN98585.1"/>
    </source>
</evidence>
<dbReference type="SUPFAM" id="SSF49417">
    <property type="entry name" value="p53-like transcription factors"/>
    <property type="match status" value="1"/>
</dbReference>
<dbReference type="GO" id="GO:0045944">
    <property type="term" value="P:positive regulation of transcription by RNA polymerase II"/>
    <property type="evidence" value="ECO:0007669"/>
    <property type="project" value="TreeGrafter"/>
</dbReference>
<evidence type="ECO:0000256" key="1">
    <source>
        <dbReference type="ARBA" id="ARBA00023125"/>
    </source>
</evidence>
<comment type="caution">
    <text evidence="5">The sequence shown here is derived from an EMBL/GenBank/DDBJ whole genome shotgun (WGS) entry which is preliminary data.</text>
</comment>
<proteinExistence type="predicted"/>
<dbReference type="PANTHER" id="PTHR35144">
    <property type="entry name" value="MEIOSIS-SPECIFIC TRANSCRIPTION FACTOR NDT80"/>
    <property type="match status" value="1"/>
</dbReference>
<dbReference type="Pfam" id="PF05224">
    <property type="entry name" value="NDT80_PhoG"/>
    <property type="match status" value="1"/>
</dbReference>
<evidence type="ECO:0000259" key="4">
    <source>
        <dbReference type="PROSITE" id="PS51517"/>
    </source>
</evidence>
<keyword evidence="1 2" id="KW-0238">DNA-binding</keyword>
<dbReference type="PANTHER" id="PTHR35144:SF2">
    <property type="entry name" value="MEIOSIS-SPECIFIC TRANSCRIPTION FACTOR NDT80"/>
    <property type="match status" value="1"/>
</dbReference>
<dbReference type="EMBL" id="ONZQ02000002">
    <property type="protein sequence ID" value="SPN98585.1"/>
    <property type="molecule type" value="Genomic_DNA"/>
</dbReference>
<evidence type="ECO:0000256" key="2">
    <source>
        <dbReference type="PROSITE-ProRule" id="PRU00850"/>
    </source>
</evidence>